<dbReference type="KEGG" id="dov:DSCO28_06060"/>
<keyword evidence="1" id="KW-0472">Membrane</keyword>
<reference evidence="2 3" key="1">
    <citation type="submission" date="2019-11" db="EMBL/GenBank/DDBJ databases">
        <title>Comparative genomics of hydrocarbon-degrading Desulfosarcina strains.</title>
        <authorList>
            <person name="Watanabe M."/>
            <person name="Kojima H."/>
            <person name="Fukui M."/>
        </authorList>
    </citation>
    <scope>NUCLEOTIDE SEQUENCE [LARGE SCALE GENOMIC DNA]</scope>
    <source>
        <strain evidence="2 3">28bB2T</strain>
    </source>
</reference>
<gene>
    <name evidence="2" type="ORF">DSCO28_06060</name>
</gene>
<keyword evidence="1" id="KW-1133">Transmembrane helix</keyword>
<feature type="transmembrane region" description="Helical" evidence="1">
    <location>
        <begin position="57"/>
        <end position="77"/>
    </location>
</feature>
<protein>
    <submittedName>
        <fullName evidence="2">Uncharacterized protein</fullName>
    </submittedName>
</protein>
<dbReference type="AlphaFoldDB" id="A0A5K7ZNA6"/>
<dbReference type="RefSeq" id="WP_155321097.1">
    <property type="nucleotide sequence ID" value="NZ_AP021876.1"/>
</dbReference>
<sequence>MKRASPAKGGTFLARVSIWTLIHHDFLAGQIRIYTWSASATVLFFAVASIIPLQTALYILLFCACGIMILLWSLIIWRKAILLGIQDQELRQIAHAAMLRLIHTKERNRPQRRIKKGFSVSRHPYFK</sequence>
<accession>A0A5K7ZNA6</accession>
<dbReference type="Proteomes" id="UP000425960">
    <property type="component" value="Chromosome"/>
</dbReference>
<keyword evidence="1" id="KW-0812">Transmembrane</keyword>
<dbReference type="EMBL" id="AP021876">
    <property type="protein sequence ID" value="BBO80040.1"/>
    <property type="molecule type" value="Genomic_DNA"/>
</dbReference>
<organism evidence="2 3">
    <name type="scientific">Desulfosarcina ovata subsp. sediminis</name>
    <dbReference type="NCBI Taxonomy" id="885957"/>
    <lineage>
        <taxon>Bacteria</taxon>
        <taxon>Pseudomonadati</taxon>
        <taxon>Thermodesulfobacteriota</taxon>
        <taxon>Desulfobacteria</taxon>
        <taxon>Desulfobacterales</taxon>
        <taxon>Desulfosarcinaceae</taxon>
        <taxon>Desulfosarcina</taxon>
    </lineage>
</organism>
<evidence type="ECO:0000313" key="2">
    <source>
        <dbReference type="EMBL" id="BBO80040.1"/>
    </source>
</evidence>
<evidence type="ECO:0000313" key="3">
    <source>
        <dbReference type="Proteomes" id="UP000425960"/>
    </source>
</evidence>
<name>A0A5K7ZNA6_9BACT</name>
<feature type="transmembrane region" description="Helical" evidence="1">
    <location>
        <begin position="33"/>
        <end position="51"/>
    </location>
</feature>
<proteinExistence type="predicted"/>
<evidence type="ECO:0000256" key="1">
    <source>
        <dbReference type="SAM" id="Phobius"/>
    </source>
</evidence>